<organism evidence="3 4">
    <name type="scientific">Aquisphaera giovannonii</name>
    <dbReference type="NCBI Taxonomy" id="406548"/>
    <lineage>
        <taxon>Bacteria</taxon>
        <taxon>Pseudomonadati</taxon>
        <taxon>Planctomycetota</taxon>
        <taxon>Planctomycetia</taxon>
        <taxon>Isosphaerales</taxon>
        <taxon>Isosphaeraceae</taxon>
        <taxon>Aquisphaera</taxon>
    </lineage>
</organism>
<dbReference type="AlphaFoldDB" id="A0A5B9WGD3"/>
<keyword evidence="2" id="KW-0472">Membrane</keyword>
<keyword evidence="2" id="KW-0812">Transmembrane</keyword>
<geneLocation type="plasmid" evidence="4">
    <name>pojf2_1</name>
</geneLocation>
<feature type="transmembrane region" description="Helical" evidence="2">
    <location>
        <begin position="33"/>
        <end position="51"/>
    </location>
</feature>
<dbReference type="KEGG" id="agv:OJF2_78590"/>
<dbReference type="Proteomes" id="UP000324233">
    <property type="component" value="Plasmid pOJF2_1"/>
</dbReference>
<dbReference type="PROSITE" id="PS51257">
    <property type="entry name" value="PROKAR_LIPOPROTEIN"/>
    <property type="match status" value="1"/>
</dbReference>
<feature type="compositionally biased region" description="Gly residues" evidence="1">
    <location>
        <begin position="170"/>
        <end position="179"/>
    </location>
</feature>
<feature type="transmembrane region" description="Helical" evidence="2">
    <location>
        <begin position="93"/>
        <end position="119"/>
    </location>
</feature>
<gene>
    <name evidence="3" type="ORF">OJF2_78590</name>
</gene>
<evidence type="ECO:0000256" key="2">
    <source>
        <dbReference type="SAM" id="Phobius"/>
    </source>
</evidence>
<evidence type="ECO:0000313" key="4">
    <source>
        <dbReference type="Proteomes" id="UP000324233"/>
    </source>
</evidence>
<proteinExistence type="predicted"/>
<protein>
    <submittedName>
        <fullName evidence="3">Uncharacterized protein</fullName>
    </submittedName>
</protein>
<feature type="region of interest" description="Disordered" evidence="1">
    <location>
        <begin position="153"/>
        <end position="179"/>
    </location>
</feature>
<keyword evidence="3" id="KW-0614">Plasmid</keyword>
<feature type="transmembrane region" description="Helical" evidence="2">
    <location>
        <begin position="6"/>
        <end position="26"/>
    </location>
</feature>
<keyword evidence="2" id="KW-1133">Transmembrane helix</keyword>
<reference evidence="3 4" key="1">
    <citation type="submission" date="2019-08" db="EMBL/GenBank/DDBJ databases">
        <title>Deep-cultivation of Planctomycetes and their phenomic and genomic characterization uncovers novel biology.</title>
        <authorList>
            <person name="Wiegand S."/>
            <person name="Jogler M."/>
            <person name="Boedeker C."/>
            <person name="Pinto D."/>
            <person name="Vollmers J."/>
            <person name="Rivas-Marin E."/>
            <person name="Kohn T."/>
            <person name="Peeters S.H."/>
            <person name="Heuer A."/>
            <person name="Rast P."/>
            <person name="Oberbeckmann S."/>
            <person name="Bunk B."/>
            <person name="Jeske O."/>
            <person name="Meyerdierks A."/>
            <person name="Storesund J.E."/>
            <person name="Kallscheuer N."/>
            <person name="Luecker S."/>
            <person name="Lage O.M."/>
            <person name="Pohl T."/>
            <person name="Merkel B.J."/>
            <person name="Hornburger P."/>
            <person name="Mueller R.-W."/>
            <person name="Bruemmer F."/>
            <person name="Labrenz M."/>
            <person name="Spormann A.M."/>
            <person name="Op den Camp H."/>
            <person name="Overmann J."/>
            <person name="Amann R."/>
            <person name="Jetten M.S.M."/>
            <person name="Mascher T."/>
            <person name="Medema M.H."/>
            <person name="Devos D.P."/>
            <person name="Kaster A.-K."/>
            <person name="Ovreas L."/>
            <person name="Rohde M."/>
            <person name="Galperin M.Y."/>
            <person name="Jogler C."/>
        </authorList>
    </citation>
    <scope>NUCLEOTIDE SEQUENCE [LARGE SCALE GENOMIC DNA]</scope>
    <source>
        <strain evidence="3 4">OJF2</strain>
        <plasmid evidence="4">pojf2_1</plasmid>
    </source>
</reference>
<evidence type="ECO:0000256" key="1">
    <source>
        <dbReference type="SAM" id="MobiDB-lite"/>
    </source>
</evidence>
<evidence type="ECO:0000313" key="3">
    <source>
        <dbReference type="EMBL" id="QEH39244.1"/>
    </source>
</evidence>
<name>A0A5B9WGD3_9BACT</name>
<sequence>MPRLRVQYTLGQAALLVAGCAIVFAAMRTHAGMILLIVLGPVLPGFILGQMRGRAGIGGGVISCGVFGIAYAVAGLFGTLYEGQSLESAVSAGLANLLAVLIVAPAWGVFVGISLYVFAEPICLLCRGLRSSIRYRAGDSCGPVVWRAFDGGPGPASGRARSVTEAGRVAGSGGREGDA</sequence>
<feature type="transmembrane region" description="Helical" evidence="2">
    <location>
        <begin position="57"/>
        <end position="81"/>
    </location>
</feature>
<accession>A0A5B9WGD3</accession>
<dbReference type="RefSeq" id="WP_148599133.1">
    <property type="nucleotide sequence ID" value="NZ_CP042998.1"/>
</dbReference>
<dbReference type="EMBL" id="CP042998">
    <property type="protein sequence ID" value="QEH39244.1"/>
    <property type="molecule type" value="Genomic_DNA"/>
</dbReference>
<keyword evidence="4" id="KW-1185">Reference proteome</keyword>